<comment type="similarity">
    <text evidence="1 2">Belongs to the DegT/DnrJ/EryC1 family.</text>
</comment>
<evidence type="ECO:0000313" key="3">
    <source>
        <dbReference type="EMBL" id="BDT56876.1"/>
    </source>
</evidence>
<evidence type="ECO:0000256" key="2">
    <source>
        <dbReference type="RuleBase" id="RU004508"/>
    </source>
</evidence>
<dbReference type="InterPro" id="IPR015422">
    <property type="entry name" value="PyrdxlP-dep_Trfase_small"/>
</dbReference>
<dbReference type="PANTHER" id="PTHR30244:SF34">
    <property type="entry name" value="DTDP-4-AMINO-4,6-DIDEOXYGALACTOSE TRANSAMINASE"/>
    <property type="match status" value="1"/>
</dbReference>
<dbReference type="Pfam" id="PF01041">
    <property type="entry name" value="DegT_DnrJ_EryC1"/>
    <property type="match status" value="1"/>
</dbReference>
<dbReference type="InterPro" id="IPR015421">
    <property type="entry name" value="PyrdxlP-dep_Trfase_major"/>
</dbReference>
<dbReference type="SUPFAM" id="SSF53383">
    <property type="entry name" value="PLP-dependent transferases"/>
    <property type="match status" value="1"/>
</dbReference>
<dbReference type="PANTHER" id="PTHR30244">
    <property type="entry name" value="TRANSAMINASE"/>
    <property type="match status" value="1"/>
</dbReference>
<name>A0ABM8C125_9BURK</name>
<sequence>MLSLYSLMTRILPSPTLATPGATGTPARPRVPLAPVLSVASFTHGGTVAPERLPSVLDAGPVLLVTSGRIAIGMALREMELKPGDAMLVPAWHTQSMVAPLLWAGVQPVFYDVGPDGAVAIQELARRRTPAVRALMATHYFGFHQDMAALRAWCDASGLQLLEDCAHCWFGEVQGRPAGAWGDYAIASSMKFYPTYEGGCLVSARHALRAPAPRGAGVGFEAKAAMGALERAFGYGRLQGLELLLALPMALKRVLWKRAKAKQAGAPAALAPDSSDSSVRFEPAWLDRRSALFSRIVLRLSSAQRIVQQRRANYARLADALAGLPGCRPLHPCLPEDVCPWVFPLVAEHPEALFAALRARGVPLVRFAEMRDPGASVDAFPHSAALVRQVLAFPIHQELRADEAAWLCTTIREAAGA</sequence>
<organism evidence="3 4">
    <name type="scientific">Massilia varians</name>
    <dbReference type="NCBI Taxonomy" id="457921"/>
    <lineage>
        <taxon>Bacteria</taxon>
        <taxon>Pseudomonadati</taxon>
        <taxon>Pseudomonadota</taxon>
        <taxon>Betaproteobacteria</taxon>
        <taxon>Burkholderiales</taxon>
        <taxon>Oxalobacteraceae</taxon>
        <taxon>Telluria group</taxon>
        <taxon>Massilia</taxon>
    </lineage>
</organism>
<dbReference type="InterPro" id="IPR000653">
    <property type="entry name" value="DegT/StrS_aminotransferase"/>
</dbReference>
<dbReference type="Proteomes" id="UP001163336">
    <property type="component" value="Chromosome"/>
</dbReference>
<accession>A0ABM8C125</accession>
<proteinExistence type="inferred from homology"/>
<keyword evidence="4" id="KW-1185">Reference proteome</keyword>
<protein>
    <submittedName>
        <fullName evidence="3">Uncharacterized protein</fullName>
    </submittedName>
</protein>
<gene>
    <name evidence="3" type="ORF">MasN3_03700</name>
</gene>
<dbReference type="EMBL" id="AP026966">
    <property type="protein sequence ID" value="BDT56876.1"/>
    <property type="molecule type" value="Genomic_DNA"/>
</dbReference>
<evidence type="ECO:0000256" key="1">
    <source>
        <dbReference type="ARBA" id="ARBA00037999"/>
    </source>
</evidence>
<dbReference type="Gene3D" id="3.40.640.10">
    <property type="entry name" value="Type I PLP-dependent aspartate aminotransferase-like (Major domain)"/>
    <property type="match status" value="1"/>
</dbReference>
<dbReference type="InterPro" id="IPR015424">
    <property type="entry name" value="PyrdxlP-dep_Trfase"/>
</dbReference>
<keyword evidence="2" id="KW-0663">Pyridoxal phosphate</keyword>
<evidence type="ECO:0000313" key="4">
    <source>
        <dbReference type="Proteomes" id="UP001163336"/>
    </source>
</evidence>
<reference evidence="3" key="1">
    <citation type="submission" date="2022-11" db="EMBL/GenBank/DDBJ databases">
        <title>Isolation and characterization of PLA-degrading bacterium Massilia sp. from Antarctic soil.</title>
        <authorList>
            <person name="Sato K."/>
            <person name="Gomez-Fuentes C."/>
            <person name="Ahmad S.A."/>
            <person name="Zulkharnain A."/>
        </authorList>
    </citation>
    <scope>NUCLEOTIDE SEQUENCE</scope>
    <source>
        <strain evidence="3">N-3</strain>
    </source>
</reference>
<dbReference type="Gene3D" id="3.90.1150.10">
    <property type="entry name" value="Aspartate Aminotransferase, domain 1"/>
    <property type="match status" value="1"/>
</dbReference>